<feature type="compositionally biased region" description="Polar residues" evidence="6">
    <location>
        <begin position="387"/>
        <end position="399"/>
    </location>
</feature>
<dbReference type="PANTHER" id="PTHR33048">
    <property type="entry name" value="PTH11-LIKE INTEGRAL MEMBRANE PROTEIN (AFU_ORTHOLOGUE AFUA_5G11245)"/>
    <property type="match status" value="1"/>
</dbReference>
<evidence type="ECO:0000256" key="3">
    <source>
        <dbReference type="ARBA" id="ARBA00022989"/>
    </source>
</evidence>
<reference evidence="9 10" key="1">
    <citation type="journal article" date="2014" name="Genome Announc.">
        <title>Draft genome sequence of the pathogenic fungus Scedosporium apiospermum.</title>
        <authorList>
            <person name="Vandeputte P."/>
            <person name="Ghamrawi S."/>
            <person name="Rechenmann M."/>
            <person name="Iltis A."/>
            <person name="Giraud S."/>
            <person name="Fleury M."/>
            <person name="Thornton C."/>
            <person name="Delhaes L."/>
            <person name="Meyer W."/>
            <person name="Papon N."/>
            <person name="Bouchara J.P."/>
        </authorList>
    </citation>
    <scope>NUCLEOTIDE SEQUENCE [LARGE SCALE GENOMIC DNA]</scope>
    <source>
        <strain evidence="9 10">IHEM 14462</strain>
    </source>
</reference>
<evidence type="ECO:0000256" key="2">
    <source>
        <dbReference type="ARBA" id="ARBA00022692"/>
    </source>
</evidence>
<evidence type="ECO:0000256" key="1">
    <source>
        <dbReference type="ARBA" id="ARBA00004141"/>
    </source>
</evidence>
<keyword evidence="10" id="KW-1185">Reference proteome</keyword>
<dbReference type="InterPro" id="IPR052337">
    <property type="entry name" value="SAT4-like"/>
</dbReference>
<organism evidence="9 10">
    <name type="scientific">Pseudallescheria apiosperma</name>
    <name type="common">Scedosporium apiospermum</name>
    <dbReference type="NCBI Taxonomy" id="563466"/>
    <lineage>
        <taxon>Eukaryota</taxon>
        <taxon>Fungi</taxon>
        <taxon>Dikarya</taxon>
        <taxon>Ascomycota</taxon>
        <taxon>Pezizomycotina</taxon>
        <taxon>Sordariomycetes</taxon>
        <taxon>Hypocreomycetidae</taxon>
        <taxon>Microascales</taxon>
        <taxon>Microascaceae</taxon>
        <taxon>Scedosporium</taxon>
    </lineage>
</organism>
<evidence type="ECO:0000313" key="9">
    <source>
        <dbReference type="EMBL" id="KEZ40412.1"/>
    </source>
</evidence>
<dbReference type="OrthoDB" id="3648173at2759"/>
<dbReference type="Pfam" id="PF20684">
    <property type="entry name" value="Fung_rhodopsin"/>
    <property type="match status" value="1"/>
</dbReference>
<dbReference type="PANTHER" id="PTHR33048:SF47">
    <property type="entry name" value="INTEGRAL MEMBRANE PROTEIN-RELATED"/>
    <property type="match status" value="1"/>
</dbReference>
<dbReference type="InterPro" id="IPR049326">
    <property type="entry name" value="Rhodopsin_dom_fungi"/>
</dbReference>
<feature type="transmembrane region" description="Helical" evidence="7">
    <location>
        <begin position="73"/>
        <end position="93"/>
    </location>
</feature>
<dbReference type="OMA" id="KGYMWSI"/>
<feature type="transmembrane region" description="Helical" evidence="7">
    <location>
        <begin position="225"/>
        <end position="245"/>
    </location>
</feature>
<dbReference type="RefSeq" id="XP_016640211.1">
    <property type="nucleotide sequence ID" value="XM_016789948.1"/>
</dbReference>
<dbReference type="GeneID" id="27727351"/>
<dbReference type="AlphaFoldDB" id="A0A084FZA0"/>
<gene>
    <name evidence="9" type="ORF">SAPIO_CDS8279</name>
</gene>
<evidence type="ECO:0000256" key="5">
    <source>
        <dbReference type="ARBA" id="ARBA00038359"/>
    </source>
</evidence>
<keyword evidence="3 7" id="KW-1133">Transmembrane helix</keyword>
<name>A0A084FZA0_PSEDA</name>
<feature type="transmembrane region" description="Helical" evidence="7">
    <location>
        <begin position="105"/>
        <end position="132"/>
    </location>
</feature>
<dbReference type="HOGENOM" id="CLU_691090_0_0_1"/>
<feature type="region of interest" description="Disordered" evidence="6">
    <location>
        <begin position="354"/>
        <end position="399"/>
    </location>
</feature>
<dbReference type="KEGG" id="sapo:SAPIO_CDS8279"/>
<keyword evidence="2 7" id="KW-0812">Transmembrane</keyword>
<protein>
    <recommendedName>
        <fullName evidence="8">Rhodopsin domain-containing protein</fullName>
    </recommendedName>
</protein>
<evidence type="ECO:0000256" key="6">
    <source>
        <dbReference type="SAM" id="MobiDB-lite"/>
    </source>
</evidence>
<dbReference type="GO" id="GO:0016020">
    <property type="term" value="C:membrane"/>
    <property type="evidence" value="ECO:0007669"/>
    <property type="project" value="UniProtKB-SubCell"/>
</dbReference>
<dbReference type="Proteomes" id="UP000028545">
    <property type="component" value="Unassembled WGS sequence"/>
</dbReference>
<proteinExistence type="inferred from homology"/>
<evidence type="ECO:0000259" key="8">
    <source>
        <dbReference type="Pfam" id="PF20684"/>
    </source>
</evidence>
<feature type="domain" description="Rhodopsin" evidence="8">
    <location>
        <begin position="26"/>
        <end position="250"/>
    </location>
</feature>
<feature type="transmembrane region" description="Helical" evidence="7">
    <location>
        <begin position="182"/>
        <end position="205"/>
    </location>
</feature>
<comment type="subcellular location">
    <subcellularLocation>
        <location evidence="1">Membrane</location>
        <topology evidence="1">Multi-pass membrane protein</topology>
    </subcellularLocation>
</comment>
<dbReference type="EMBL" id="JOWA01000121">
    <property type="protein sequence ID" value="KEZ40412.1"/>
    <property type="molecule type" value="Genomic_DNA"/>
</dbReference>
<comment type="similarity">
    <text evidence="5">Belongs to the SAT4 family.</text>
</comment>
<dbReference type="VEuPathDB" id="FungiDB:SAPIO_CDS8279"/>
<sequence>MADNTTVDVTDVPDEYIGQSVVPCAVISTAVAAAFVGLRFYTRVVEAGLGRHKQYLSTKQFETYLQANLFSSILYVASLTFTKLSILCLYLRILTYERTQLATKVLIATVTISHTYILTNLFVSCVPLKAFWDYSIRKNSYCHDSSIYWSNYILHIATDFLIFLLPLPVISKLRIPKKQKFGLLAVFLLAFGVCAVSVLRMVLFLDSNGPDRPNRGDITFTTISMANWSMIEICASIVCACMPTLKPLIMRIVPNFSRSSSPATDWHDDVAVMAGYERPLTVGTRPSRKNRLLSARDLLNSRTTTSDRVPPIMGGGLDGAERAGVTLGARRFSCGTCSDGASLQKAKVREEEYAMEDLSPVERDDLEAYRAGMQSPAESERPLRPSASDTRSVYEQQRR</sequence>
<evidence type="ECO:0000256" key="4">
    <source>
        <dbReference type="ARBA" id="ARBA00023136"/>
    </source>
</evidence>
<evidence type="ECO:0000256" key="7">
    <source>
        <dbReference type="SAM" id="Phobius"/>
    </source>
</evidence>
<accession>A0A084FZA0</accession>
<keyword evidence="4 7" id="KW-0472">Membrane</keyword>
<comment type="caution">
    <text evidence="9">The sequence shown here is derived from an EMBL/GenBank/DDBJ whole genome shotgun (WGS) entry which is preliminary data.</text>
</comment>
<feature type="transmembrane region" description="Helical" evidence="7">
    <location>
        <begin position="152"/>
        <end position="170"/>
    </location>
</feature>
<evidence type="ECO:0000313" key="10">
    <source>
        <dbReference type="Proteomes" id="UP000028545"/>
    </source>
</evidence>